<dbReference type="eggNOG" id="COG2320">
    <property type="taxonomic scope" value="Bacteria"/>
</dbReference>
<dbReference type="AlphaFoldDB" id="A0A0A3I8F5"/>
<evidence type="ECO:0000313" key="2">
    <source>
        <dbReference type="Proteomes" id="UP000030416"/>
    </source>
</evidence>
<proteinExistence type="predicted"/>
<dbReference type="PANTHER" id="PTHR34822">
    <property type="entry name" value="GRPB DOMAIN PROTEIN (AFU_ORTHOLOGUE AFUA_1G01530)"/>
    <property type="match status" value="1"/>
</dbReference>
<protein>
    <recommendedName>
        <fullName evidence="3">Glutamate-rich protein GrpB</fullName>
    </recommendedName>
</protein>
<sequence>MRKTKICPWTEDWGKAYSQEEKLLKEILKDELVHIFHIGSTSVPTIGYAKPIIDILAVVKDIERIDLFNKELSRVRYEPRGENGITGRRYFQKGNENRTHHLHIYQVGNENIKIHLDFKDYLFNHPEDAKKYGELKMKLAKKYPENHYEYQDEKQKYADKLVLRAREWAGNKNFY</sequence>
<comment type="caution">
    <text evidence="1">The sequence shown here is derived from an EMBL/GenBank/DDBJ whole genome shotgun (WGS) entry which is preliminary data.</text>
</comment>
<gene>
    <name evidence="1" type="ORF">CD29_08460</name>
</gene>
<evidence type="ECO:0008006" key="3">
    <source>
        <dbReference type="Google" id="ProtNLM"/>
    </source>
</evidence>
<dbReference type="InterPro" id="IPR043519">
    <property type="entry name" value="NT_sf"/>
</dbReference>
<dbReference type="RefSeq" id="WP_036185201.1">
    <property type="nucleotide sequence ID" value="NZ_AVDA01000008.1"/>
</dbReference>
<dbReference type="InterPro" id="IPR007344">
    <property type="entry name" value="GrpB/CoaE"/>
</dbReference>
<dbReference type="PANTHER" id="PTHR34822:SF1">
    <property type="entry name" value="GRPB FAMILY PROTEIN"/>
    <property type="match status" value="1"/>
</dbReference>
<evidence type="ECO:0000313" key="1">
    <source>
        <dbReference type="EMBL" id="KGR79033.1"/>
    </source>
</evidence>
<dbReference type="Pfam" id="PF04229">
    <property type="entry name" value="GrpB"/>
    <property type="match status" value="1"/>
</dbReference>
<dbReference type="EMBL" id="JPVN01000008">
    <property type="protein sequence ID" value="KGR79033.1"/>
    <property type="molecule type" value="Genomic_DNA"/>
</dbReference>
<organism evidence="1 2">
    <name type="scientific">Ureibacillus manganicus DSM 26584</name>
    <dbReference type="NCBI Taxonomy" id="1384049"/>
    <lineage>
        <taxon>Bacteria</taxon>
        <taxon>Bacillati</taxon>
        <taxon>Bacillota</taxon>
        <taxon>Bacilli</taxon>
        <taxon>Bacillales</taxon>
        <taxon>Caryophanaceae</taxon>
        <taxon>Ureibacillus</taxon>
    </lineage>
</organism>
<dbReference type="Proteomes" id="UP000030416">
    <property type="component" value="Unassembled WGS sequence"/>
</dbReference>
<dbReference type="OrthoDB" id="9799092at2"/>
<dbReference type="SUPFAM" id="SSF81301">
    <property type="entry name" value="Nucleotidyltransferase"/>
    <property type="match status" value="1"/>
</dbReference>
<name>A0A0A3I8F5_9BACL</name>
<accession>A0A0A3I8F5</accession>
<dbReference type="STRING" id="1384049.CD29_08460"/>
<reference evidence="1 2" key="1">
    <citation type="submission" date="2014-02" db="EMBL/GenBank/DDBJ databases">
        <title>Draft genome sequence of Lysinibacillus manganicus DSM 26584T.</title>
        <authorList>
            <person name="Zhang F."/>
            <person name="Wang G."/>
            <person name="Zhang L."/>
        </authorList>
    </citation>
    <scope>NUCLEOTIDE SEQUENCE [LARGE SCALE GENOMIC DNA]</scope>
    <source>
        <strain evidence="1 2">DSM 26584</strain>
    </source>
</reference>
<keyword evidence="2" id="KW-1185">Reference proteome</keyword>
<dbReference type="Gene3D" id="3.30.460.10">
    <property type="entry name" value="Beta Polymerase, domain 2"/>
    <property type="match status" value="1"/>
</dbReference>